<feature type="domain" description="SbsA Ig-like" evidence="2">
    <location>
        <begin position="249"/>
        <end position="352"/>
    </location>
</feature>
<proteinExistence type="predicted"/>
<protein>
    <recommendedName>
        <fullName evidence="2">SbsA Ig-like domain-containing protein</fullName>
    </recommendedName>
</protein>
<feature type="domain" description="SbsA Ig-like" evidence="2">
    <location>
        <begin position="144"/>
        <end position="243"/>
    </location>
</feature>
<dbReference type="InterPro" id="IPR014755">
    <property type="entry name" value="Cu-Rt/internalin_Ig-like"/>
</dbReference>
<evidence type="ECO:0000259" key="2">
    <source>
        <dbReference type="Pfam" id="PF13205"/>
    </source>
</evidence>
<organism evidence="3 4">
    <name type="scientific">Muiribacterium halophilum</name>
    <dbReference type="NCBI Taxonomy" id="2053465"/>
    <lineage>
        <taxon>Bacteria</taxon>
        <taxon>Candidatus Muiribacteriota</taxon>
        <taxon>Candidatus Muiribacteriia</taxon>
        <taxon>Candidatus Muiribacteriales</taxon>
        <taxon>Candidatus Muiribacteriaceae</taxon>
        <taxon>Candidatus Muiribacterium</taxon>
    </lineage>
</organism>
<evidence type="ECO:0000313" key="4">
    <source>
        <dbReference type="Proteomes" id="UP000234857"/>
    </source>
</evidence>
<feature type="domain" description="SbsA Ig-like" evidence="2">
    <location>
        <begin position="29"/>
        <end position="117"/>
    </location>
</feature>
<name>A0A2N5ZEK9_MUIH1</name>
<evidence type="ECO:0000313" key="3">
    <source>
        <dbReference type="EMBL" id="PLX17105.1"/>
    </source>
</evidence>
<feature type="domain" description="SbsA Ig-like" evidence="2">
    <location>
        <begin position="498"/>
        <end position="602"/>
    </location>
</feature>
<feature type="domain" description="SbsA Ig-like" evidence="2">
    <location>
        <begin position="607"/>
        <end position="709"/>
    </location>
</feature>
<sequence>MKKILSFLILIFICTNLISMEFEYYPAQDMKVEKDTPIYVRFSEPMDPEYINRFTFVLNDGVSDLRGKVVYKEAEQTAHFIPSNYLKPGNTYKAMIMKGVKTVSGKIVEKDIVWSFRVMDDSTVITTLEDMRAKVPEFRKETEKELEVISVEPEDKSVIKRTIPITVKFSAPLDEATVNKYTFMVKSQKKKWPGKLEVKDNAIVFYPFEPFALDSQYSILITNFIKDIYGISFNRTHEFTFRTATVNEDEPPVVVNNYPANNDFNVSPGANIVVEFSKNMDPTTLNRFNIVLSDGIKNVWGNIDYNEKDKILTFDPEYNLPINSKCTFKIRKNIRDTNGQFMPEDVVITFSTGAEVEAYINEGTREIERIDKKNEDDKKMYTERYKFSTDELFFIKDHFPKDRDTMIDIGTKIKIDFSHSARIPDVNAFNFTLSDGVKNIWGDVFYDGESYIAYFSPREKLRHNTLYYIRVSKTIKDIYGQELDRYYEWTFVTEPLPDKVPPEIVEVYPGDKETKLKPDVVIKVKFNEQIRVESLNKFTVRLTDGIDYVKCDITFDIEKNIAFIQPFDKLKERGFYRLILSQGISDIAGNFMKEEVSTTFWTGEPPDKTPPQILAISPRENSPVYTTKPLVSVTFNEPMDTRSLTPFSFGLLKGDIPIKGVVEYSPITFTAVYKPLENLEFGTIYRVFLTNKLKDSNGNNFPKNIIWEFIISDKEKTLPEVIATFPYQEKLNFPRDEEIFIQFNKDMNPASLNRFTVKLRDMTMRRVDFKFAYDDEKRELVLTPFKNLEYNQKYMLTINKYVQDTEGKNMENNYTLVFYTEGRGHVEENE</sequence>
<dbReference type="Proteomes" id="UP000234857">
    <property type="component" value="Unassembled WGS sequence"/>
</dbReference>
<dbReference type="Pfam" id="PF13205">
    <property type="entry name" value="Big_5"/>
    <property type="match status" value="7"/>
</dbReference>
<comment type="caution">
    <text evidence="3">The sequence shown here is derived from an EMBL/GenBank/DDBJ whole genome shotgun (WGS) entry which is preliminary data.</text>
</comment>
<feature type="domain" description="SbsA Ig-like" evidence="2">
    <location>
        <begin position="396"/>
        <end position="493"/>
    </location>
</feature>
<dbReference type="InterPro" id="IPR032812">
    <property type="entry name" value="SbsA_Ig"/>
</dbReference>
<gene>
    <name evidence="3" type="ORF">C0601_08245</name>
</gene>
<dbReference type="AlphaFoldDB" id="A0A2N5ZEK9"/>
<reference evidence="3 4" key="1">
    <citation type="submission" date="2017-11" db="EMBL/GenBank/DDBJ databases">
        <title>Genome-resolved metagenomics identifies genetic mobility, metabolic interactions, and unexpected diversity in perchlorate-reducing communities.</title>
        <authorList>
            <person name="Barnum T.P."/>
            <person name="Figueroa I.A."/>
            <person name="Carlstrom C.I."/>
            <person name="Lucas L.N."/>
            <person name="Engelbrektson A.L."/>
            <person name="Coates J.D."/>
        </authorList>
    </citation>
    <scope>NUCLEOTIDE SEQUENCE [LARGE SCALE GENOMIC DNA]</scope>
    <source>
        <strain evidence="3">BM706</strain>
    </source>
</reference>
<accession>A0A2N5ZEK9</accession>
<dbReference type="Gene3D" id="2.60.40.3710">
    <property type="match status" value="2"/>
</dbReference>
<dbReference type="EMBL" id="PKTG01000095">
    <property type="protein sequence ID" value="PLX17105.1"/>
    <property type="molecule type" value="Genomic_DNA"/>
</dbReference>
<feature type="domain" description="SbsA Ig-like" evidence="2">
    <location>
        <begin position="716"/>
        <end position="820"/>
    </location>
</feature>
<dbReference type="Gene3D" id="2.60.40.1220">
    <property type="match status" value="4"/>
</dbReference>
<evidence type="ECO:0000256" key="1">
    <source>
        <dbReference type="ARBA" id="ARBA00022729"/>
    </source>
</evidence>
<keyword evidence="1" id="KW-0732">Signal</keyword>